<dbReference type="EMBL" id="CAJPEX010000721">
    <property type="protein sequence ID" value="CAG0916971.1"/>
    <property type="molecule type" value="Genomic_DNA"/>
</dbReference>
<name>A0A7R9BLP3_9CRUS</name>
<keyword evidence="2" id="KW-1185">Reference proteome</keyword>
<evidence type="ECO:0000313" key="1">
    <source>
        <dbReference type="EMBL" id="CAD7276819.1"/>
    </source>
</evidence>
<evidence type="ECO:0000313" key="2">
    <source>
        <dbReference type="Proteomes" id="UP000678499"/>
    </source>
</evidence>
<dbReference type="Gene3D" id="3.60.10.10">
    <property type="entry name" value="Endonuclease/exonuclease/phosphatase"/>
    <property type="match status" value="2"/>
</dbReference>
<dbReference type="SUPFAM" id="SSF56219">
    <property type="entry name" value="DNase I-like"/>
    <property type="match status" value="1"/>
</dbReference>
<gene>
    <name evidence="1" type="ORF">NMOB1V02_LOCUS4569</name>
</gene>
<feature type="non-terminal residue" evidence="1">
    <location>
        <position position="598"/>
    </location>
</feature>
<dbReference type="EMBL" id="OA882758">
    <property type="protein sequence ID" value="CAD7276819.1"/>
    <property type="molecule type" value="Genomic_DNA"/>
</dbReference>
<dbReference type="OrthoDB" id="276515at2759"/>
<reference evidence="1" key="1">
    <citation type="submission" date="2020-11" db="EMBL/GenBank/DDBJ databases">
        <authorList>
            <person name="Tran Van P."/>
        </authorList>
    </citation>
    <scope>NUCLEOTIDE SEQUENCE</scope>
</reference>
<dbReference type="AlphaFoldDB" id="A0A7R9BLP3"/>
<evidence type="ECO:0008006" key="3">
    <source>
        <dbReference type="Google" id="ProtNLM"/>
    </source>
</evidence>
<dbReference type="InterPro" id="IPR036691">
    <property type="entry name" value="Endo/exonu/phosph_ase_sf"/>
</dbReference>
<sequence length="598" mass="68463">MDQMDAFRDDSENPESVSVFYDIRVLGLLKSGDFWLSETPEIRGSKSWFSAMPQMCTWVKLRHLGSREEFYLFNTHLDYMCTWVKLRHLGSREEFYLFNTHLDYVSREAQIKGASLIAERMQAEGGKTANLILTGDLNSFKYESPWNILTGKAVGSRAVTQLDMKDAWMTAEEKINDIDKTFHESMSVANLGYNGGDHIDYVLYRPADDGNVWRTKFAMIVMDYDDENYVYPSDHYPVLVEFSINEPKNSSTSQTNTGSSAAISQNKTSLEDEINLFGGKLTRSACFTILLFGVFGNQRISCNRFIRLQWQQLPREIVSGFGILLLLGTNLKLLAPQFSKMHGNVKIMTFNLWAWYLKDGLNDWEQRKNLVVKMLRKYEPNDISLLLKIPVKLVKPTPGAGKNMHRTPKNSTKICFQLPTSGTVQNFKNPSTWLQKVLSREIDIRWKICPARTPFLAASPLFVWKILPSNILRRIRGVPLSLTGEGTHDDFVPRTRDDSKGHAHFLFGRHSGGHKPCWTTSRFCAGGTEAAYERRGIRKPPAPSKANEPFFRDRMNLFLDGYSLIKEGLAVVNLETKELEYEEDMMEEEEACFHKMLP</sequence>
<proteinExistence type="predicted"/>
<organism evidence="1">
    <name type="scientific">Notodromas monacha</name>
    <dbReference type="NCBI Taxonomy" id="399045"/>
    <lineage>
        <taxon>Eukaryota</taxon>
        <taxon>Metazoa</taxon>
        <taxon>Ecdysozoa</taxon>
        <taxon>Arthropoda</taxon>
        <taxon>Crustacea</taxon>
        <taxon>Oligostraca</taxon>
        <taxon>Ostracoda</taxon>
        <taxon>Podocopa</taxon>
        <taxon>Podocopida</taxon>
        <taxon>Cypridocopina</taxon>
        <taxon>Cypridoidea</taxon>
        <taxon>Cyprididae</taxon>
        <taxon>Notodromas</taxon>
    </lineage>
</organism>
<protein>
    <recommendedName>
        <fullName evidence="3">Endonuclease/exonuclease/phosphatase domain-containing protein</fullName>
    </recommendedName>
</protein>
<accession>A0A7R9BLP3</accession>
<dbReference type="Proteomes" id="UP000678499">
    <property type="component" value="Unassembled WGS sequence"/>
</dbReference>